<proteinExistence type="predicted"/>
<evidence type="ECO:0000313" key="2">
    <source>
        <dbReference type="EMBL" id="CUU07867.1"/>
    </source>
</evidence>
<accession>A0A0P1MZB8</accession>
<name>A0A0P1LMP5_9BACT</name>
<protein>
    <recommendedName>
        <fullName evidence="5">DUF4258 domain-containing protein</fullName>
    </recommendedName>
</protein>
<dbReference type="Proteomes" id="UP000182200">
    <property type="component" value="Unassembled WGS sequence"/>
</dbReference>
<accession>A0A0P1P5Y1</accession>
<keyword evidence="4" id="KW-1185">Reference proteome</keyword>
<dbReference type="EMBL" id="CZVI01000006">
    <property type="protein sequence ID" value="CUS83317.1"/>
    <property type="molecule type" value="Genomic_DNA"/>
</dbReference>
<accession>A0A0P1MEZ1</accession>
<evidence type="ECO:0000313" key="1">
    <source>
        <dbReference type="EMBL" id="CUS83317.1"/>
    </source>
</evidence>
<accession>A0A0P1MHA6</accession>
<evidence type="ECO:0000313" key="4">
    <source>
        <dbReference type="Proteomes" id="UP000182200"/>
    </source>
</evidence>
<dbReference type="AlphaFoldDB" id="A0A0P1LMP5"/>
<dbReference type="Proteomes" id="UP000182011">
    <property type="component" value="Unassembled WGS sequence"/>
</dbReference>
<dbReference type="OrthoDB" id="5540949at2"/>
<evidence type="ECO:0000313" key="3">
    <source>
        <dbReference type="Proteomes" id="UP000182011"/>
    </source>
</evidence>
<accession>A0A0P1LZB2</accession>
<evidence type="ECO:0008006" key="5">
    <source>
        <dbReference type="Google" id="ProtNLM"/>
    </source>
</evidence>
<gene>
    <name evidence="2" type="ORF">JGI4_01926</name>
    <name evidence="1" type="ORF">JGI8_00692</name>
</gene>
<sequence length="111" mass="13096">MKFTAHAIKRVNMRRINKEMIDMALKYGIRVYNAGAKFVFVRKKDIPDDLPARIAEKIEGLVLVLNPVDNTVITVYKNRKELKRIKRKVKRYDKESGGKFPRRIFKISELF</sequence>
<dbReference type="STRING" id="1633631.GCA_001442925_01921"/>
<accession>A0A0P1LN39</accession>
<dbReference type="EMBL" id="FAOP01000007">
    <property type="protein sequence ID" value="CUU07867.1"/>
    <property type="molecule type" value="Genomic_DNA"/>
</dbReference>
<reference evidence="1 4" key="2">
    <citation type="submission" date="2015-11" db="EMBL/GenBank/DDBJ databases">
        <authorList>
            <person name="Varghese N."/>
        </authorList>
    </citation>
    <scope>NUCLEOTIDE SEQUENCE [LARGE SCALE GENOMIC DNA]</scope>
    <source>
        <strain evidence="1 4">JGI-8</strain>
    </source>
</reference>
<reference evidence="2 3" key="1">
    <citation type="submission" date="2015-11" db="EMBL/GenBank/DDBJ databases">
        <authorList>
            <person name="Zhang Y."/>
            <person name="Guo Z."/>
        </authorList>
    </citation>
    <scope>NUCLEOTIDE SEQUENCE [LARGE SCALE GENOMIC DNA]</scope>
    <source>
        <strain evidence="2">JGI-4</strain>
    </source>
</reference>
<accession>A0A0S4NAN2</accession>
<accession>A0A0P1LMP5</accession>
<organism evidence="2 3">
    <name type="scientific">Candidatus Kryptonium thompsonii</name>
    <dbReference type="NCBI Taxonomy" id="1633631"/>
    <lineage>
        <taxon>Bacteria</taxon>
        <taxon>Pseudomonadati</taxon>
        <taxon>Candidatus Kryptoniota</taxon>
        <taxon>Candidatus Kryptonium</taxon>
    </lineage>
</organism>